<keyword evidence="4" id="KW-0378">Hydrolase</keyword>
<dbReference type="Gene3D" id="3.30.1360.40">
    <property type="match status" value="1"/>
</dbReference>
<dbReference type="SUPFAM" id="SSF52440">
    <property type="entry name" value="PreATP-grasp domain"/>
    <property type="match status" value="1"/>
</dbReference>
<sequence length="1175" mass="125101">MSFDTLLVANRGEIAVRIIRTARELGLRTVAVYSDPDRSAPHVRLADEAVRLGPAPAKESYLDADLVLKAAKDTGAGAIHPGYGFLSEDAAFARRCEDAGIVFVGPTPEQLELFGAKHTARAAAQAAGVPLAPGTGLLTSPEEALDQADLIGYPVMLKATGGGGGIGMSACRSADELTEAWESVHRVAAASFSSAGVFLERLVEHARHVEVQVFGDGAGRVVTFGDRDCSLQRRNQKVLEEAPAPGLPPRIREQLTSSARDLCAAVAYRSAGTVEFVYDAAREEAYFLEVNTRLQVEHPVTEEIYGVDLVAWMLRLARGDSDVVRDPGAPRGHAVEARVYAEDPSREHRPSAGLLTRVEFPGGVRVDGWVETGTEVTTSYDPMLAKVIAYGSDRAHALERLDEALARTRVDGIETNLGLVRAALATDAFRTAAHSTATLAEVTDPTPRIEVVSGGTLTTVQDWPGRTGHWQVGVPPCGPMDDLSFRLGNRALGNAEGAPGLECTLQGPTLRFAHPTTVCVTGAPAPVALDGTPVVQWEPVTVPAGAVLEVGAPAEHGLRTYVLFAGGGLDVPSFLGSASTFTLGRFGGHGGRTLRTGDVLHGGAATDAGRPVPIEERPAIGAVWHVGALEGPHAAPEFFTEDDIHDFYAADWKVHFNSARTGVRLVGPKPRWARTDGGEAGLHPSNIHDTPYSVGAVDYTGDMPVLLGPDGPSLGGFVCPATVISTERWKLGQFRPGDTVRFAPIAADGRTRPAIVDGGILARDGDVTYRRSGDDNLLVEFGPMQLDLALRMRVHALMEAVTEAGLDGVTDLTPGIRSLQIQTDPAQLPQHQLLAAVREITAALPPSDQLVVPSRTVHLPLSWDDPATREAIARYMAGVRDDAPWCPWNIEFIRRVNGLGSVADVYDTVFDAEYLVLGLGDVYLGAPVATPLDPRHRLVTTKYNPARTWTAENSVGIGGAYLCIYGMEGPGGYQFVGRTTQVWSPWQQRGAFEPGSPWLLRFFDRIKWYAVEPDELLGLRADIISGRFVPRIEEGHFSLAEYEIFLADNAGSIADFRASQGAAFSAERDAWEAAGEFTRAEAASAPAASPADITVPEGGRLIEAEFAASVWQLNVSPGDEVTAGQPLLALEAMKMESRVHAPVGGVVAEVLARPGDQVEAGTALLVLAPASPTAT</sequence>
<dbReference type="InterPro" id="IPR050856">
    <property type="entry name" value="Biotin_carboxylase_complex"/>
</dbReference>
<reference evidence="11" key="1">
    <citation type="submission" date="2024-07" db="EMBL/GenBank/DDBJ databases">
        <authorList>
            <person name="Yu S.T."/>
        </authorList>
    </citation>
    <scope>NUCLEOTIDE SEQUENCE</scope>
    <source>
        <strain evidence="11">R21</strain>
    </source>
</reference>
<dbReference type="Gene3D" id="3.30.470.20">
    <property type="entry name" value="ATP-grasp fold, B domain"/>
    <property type="match status" value="1"/>
</dbReference>
<dbReference type="SUPFAM" id="SSF50891">
    <property type="entry name" value="Cyclophilin-like"/>
    <property type="match status" value="2"/>
</dbReference>
<evidence type="ECO:0000256" key="3">
    <source>
        <dbReference type="ARBA" id="ARBA00022741"/>
    </source>
</evidence>
<feature type="domain" description="ATP-grasp" evidence="9">
    <location>
        <begin position="121"/>
        <end position="318"/>
    </location>
</feature>
<evidence type="ECO:0000256" key="6">
    <source>
        <dbReference type="ARBA" id="ARBA00023267"/>
    </source>
</evidence>
<dbReference type="InterPro" id="IPR000089">
    <property type="entry name" value="Biotin_lipoyl"/>
</dbReference>
<dbReference type="InterPro" id="IPR011764">
    <property type="entry name" value="Biotin_carboxylation_dom"/>
</dbReference>
<protein>
    <submittedName>
        <fullName evidence="11">5-oxoprolinase/urea amidolyase family protein</fullName>
    </submittedName>
</protein>
<keyword evidence="5 7" id="KW-0067">ATP-binding</keyword>
<evidence type="ECO:0000256" key="1">
    <source>
        <dbReference type="ARBA" id="ARBA00001953"/>
    </source>
</evidence>
<organism evidence="11">
    <name type="scientific">Streptomyces sp. R21</name>
    <dbReference type="NCBI Taxonomy" id="3238627"/>
    <lineage>
        <taxon>Bacteria</taxon>
        <taxon>Bacillati</taxon>
        <taxon>Actinomycetota</taxon>
        <taxon>Actinomycetes</taxon>
        <taxon>Kitasatosporales</taxon>
        <taxon>Streptomycetaceae</taxon>
        <taxon>Streptomyces</taxon>
    </lineage>
</organism>
<evidence type="ECO:0000259" key="10">
    <source>
        <dbReference type="PROSITE" id="PS50979"/>
    </source>
</evidence>
<feature type="domain" description="Biotin carboxylation" evidence="10">
    <location>
        <begin position="2"/>
        <end position="444"/>
    </location>
</feature>
<dbReference type="PROSITE" id="PS50968">
    <property type="entry name" value="BIOTINYL_LIPOYL"/>
    <property type="match status" value="1"/>
</dbReference>
<dbReference type="GO" id="GO:0046872">
    <property type="term" value="F:metal ion binding"/>
    <property type="evidence" value="ECO:0007669"/>
    <property type="project" value="InterPro"/>
</dbReference>
<keyword evidence="6" id="KW-0092">Biotin</keyword>
<dbReference type="InterPro" id="IPR005479">
    <property type="entry name" value="CPAse_ATP-bd"/>
</dbReference>
<dbReference type="InterPro" id="IPR003833">
    <property type="entry name" value="CT_C_D"/>
</dbReference>
<dbReference type="Pfam" id="PF02682">
    <property type="entry name" value="CT_C_D"/>
    <property type="match status" value="1"/>
</dbReference>
<dbReference type="PROSITE" id="PS50975">
    <property type="entry name" value="ATP_GRASP"/>
    <property type="match status" value="1"/>
</dbReference>
<dbReference type="SMART" id="SM00797">
    <property type="entry name" value="AHS2"/>
    <property type="match status" value="1"/>
</dbReference>
<dbReference type="SUPFAM" id="SSF56059">
    <property type="entry name" value="Glutathione synthetase ATP-binding domain-like"/>
    <property type="match status" value="1"/>
</dbReference>
<dbReference type="SMART" id="SM00796">
    <property type="entry name" value="AHS1"/>
    <property type="match status" value="1"/>
</dbReference>
<evidence type="ECO:0000256" key="4">
    <source>
        <dbReference type="ARBA" id="ARBA00022801"/>
    </source>
</evidence>
<dbReference type="PROSITE" id="PS00867">
    <property type="entry name" value="CPSASE_2"/>
    <property type="match status" value="1"/>
</dbReference>
<dbReference type="InterPro" id="IPR005481">
    <property type="entry name" value="BC-like_N"/>
</dbReference>
<dbReference type="InterPro" id="IPR016185">
    <property type="entry name" value="PreATP-grasp_dom_sf"/>
</dbReference>
<dbReference type="PANTHER" id="PTHR18866:SF128">
    <property type="entry name" value="UREA AMIDOLYASE"/>
    <property type="match status" value="1"/>
</dbReference>
<dbReference type="RefSeq" id="WP_369239174.1">
    <property type="nucleotide sequence ID" value="NZ_CP163435.1"/>
</dbReference>
<dbReference type="GO" id="GO:0016787">
    <property type="term" value="F:hydrolase activity"/>
    <property type="evidence" value="ECO:0007669"/>
    <property type="project" value="UniProtKB-KW"/>
</dbReference>
<evidence type="ECO:0000259" key="9">
    <source>
        <dbReference type="PROSITE" id="PS50975"/>
    </source>
</evidence>
<dbReference type="PROSITE" id="PS00188">
    <property type="entry name" value="BIOTIN"/>
    <property type="match status" value="1"/>
</dbReference>
<keyword evidence="2" id="KW-0436">Ligase</keyword>
<keyword evidence="3 7" id="KW-0547">Nucleotide-binding</keyword>
<dbReference type="PROSITE" id="PS00866">
    <property type="entry name" value="CPSASE_1"/>
    <property type="match status" value="1"/>
</dbReference>
<dbReference type="GO" id="GO:0016874">
    <property type="term" value="F:ligase activity"/>
    <property type="evidence" value="ECO:0007669"/>
    <property type="project" value="UniProtKB-KW"/>
</dbReference>
<dbReference type="PROSITE" id="PS50979">
    <property type="entry name" value="BC"/>
    <property type="match status" value="1"/>
</dbReference>
<accession>A0AB39PL62</accession>
<dbReference type="AlphaFoldDB" id="A0AB39PL62"/>
<dbReference type="SUPFAM" id="SSF51246">
    <property type="entry name" value="Rudiment single hybrid motif"/>
    <property type="match status" value="1"/>
</dbReference>
<dbReference type="NCBIfam" id="TIGR00724">
    <property type="entry name" value="urea_amlyse_rel"/>
    <property type="match status" value="1"/>
</dbReference>
<dbReference type="InterPro" id="IPR011761">
    <property type="entry name" value="ATP-grasp"/>
</dbReference>
<dbReference type="EMBL" id="CP163435">
    <property type="protein sequence ID" value="XDQ29813.1"/>
    <property type="molecule type" value="Genomic_DNA"/>
</dbReference>
<dbReference type="SMART" id="SM00878">
    <property type="entry name" value="Biotin_carb_C"/>
    <property type="match status" value="1"/>
</dbReference>
<evidence type="ECO:0000256" key="5">
    <source>
        <dbReference type="ARBA" id="ARBA00022840"/>
    </source>
</evidence>
<dbReference type="InterPro" id="IPR011054">
    <property type="entry name" value="Rudment_hybrid_motif"/>
</dbReference>
<proteinExistence type="predicted"/>
<dbReference type="Pfam" id="PF00289">
    <property type="entry name" value="Biotin_carb_N"/>
    <property type="match status" value="1"/>
</dbReference>
<dbReference type="InterPro" id="IPR005482">
    <property type="entry name" value="Biotin_COase_C"/>
</dbReference>
<evidence type="ECO:0000259" key="8">
    <source>
        <dbReference type="PROSITE" id="PS50968"/>
    </source>
</evidence>
<dbReference type="Pfam" id="PF02785">
    <property type="entry name" value="Biotin_carb_C"/>
    <property type="match status" value="1"/>
</dbReference>
<dbReference type="InterPro" id="IPR029000">
    <property type="entry name" value="Cyclophilin-like_dom_sf"/>
</dbReference>
<dbReference type="PANTHER" id="PTHR18866">
    <property type="entry name" value="CARBOXYLASE:PYRUVATE/ACETYL-COA/PROPIONYL-COA CARBOXYLASE"/>
    <property type="match status" value="1"/>
</dbReference>
<dbReference type="GO" id="GO:0005524">
    <property type="term" value="F:ATP binding"/>
    <property type="evidence" value="ECO:0007669"/>
    <property type="project" value="UniProtKB-UniRule"/>
</dbReference>
<dbReference type="SUPFAM" id="SSF51230">
    <property type="entry name" value="Single hybrid motif"/>
    <property type="match status" value="1"/>
</dbReference>
<dbReference type="Pfam" id="PF00364">
    <property type="entry name" value="Biotin_lipoyl"/>
    <property type="match status" value="1"/>
</dbReference>
<evidence type="ECO:0000256" key="7">
    <source>
        <dbReference type="PROSITE-ProRule" id="PRU00409"/>
    </source>
</evidence>
<dbReference type="InterPro" id="IPR011053">
    <property type="entry name" value="Single_hybrid_motif"/>
</dbReference>
<dbReference type="InterPro" id="IPR003778">
    <property type="entry name" value="CT_A_B"/>
</dbReference>
<name>A0AB39PL62_9ACTN</name>
<dbReference type="InterPro" id="IPR001882">
    <property type="entry name" value="Biotin_BS"/>
</dbReference>
<dbReference type="Pfam" id="PF02786">
    <property type="entry name" value="CPSase_L_D2"/>
    <property type="match status" value="1"/>
</dbReference>
<dbReference type="FunFam" id="3.40.50.20:FF:000010">
    <property type="entry name" value="Propionyl-CoA carboxylase subunit alpha"/>
    <property type="match status" value="1"/>
</dbReference>
<comment type="cofactor">
    <cofactor evidence="1">
        <name>biotin</name>
        <dbReference type="ChEBI" id="CHEBI:57586"/>
    </cofactor>
</comment>
<dbReference type="Gene3D" id="2.40.50.100">
    <property type="match status" value="1"/>
</dbReference>
<evidence type="ECO:0000313" key="11">
    <source>
        <dbReference type="EMBL" id="XDQ29813.1"/>
    </source>
</evidence>
<dbReference type="Pfam" id="PF02626">
    <property type="entry name" value="CT_A_B"/>
    <property type="match status" value="1"/>
</dbReference>
<evidence type="ECO:0000256" key="2">
    <source>
        <dbReference type="ARBA" id="ARBA00022598"/>
    </source>
</evidence>
<dbReference type="Gene3D" id="2.40.100.10">
    <property type="entry name" value="Cyclophilin-like"/>
    <property type="match status" value="2"/>
</dbReference>
<dbReference type="CDD" id="cd06850">
    <property type="entry name" value="biotinyl_domain"/>
    <property type="match status" value="1"/>
</dbReference>
<gene>
    <name evidence="11" type="ORF">AB5J56_36155</name>
</gene>
<dbReference type="SUPFAM" id="SSF160467">
    <property type="entry name" value="PH0987 N-terminal domain-like"/>
    <property type="match status" value="1"/>
</dbReference>
<feature type="domain" description="Lipoyl-binding" evidence="8">
    <location>
        <begin position="1090"/>
        <end position="1168"/>
    </location>
</feature>